<keyword evidence="2" id="KW-1133">Transmembrane helix</keyword>
<sequence>MQLLGSGDSAWESSPEEVVLPVTLRGLRERRNRRFGWIDSRVAALVATAAVAVAYLVLRCVLYLTSASKRTAPRFLAGADGTTNKDPEVPCSAPSDGARGGATGAAADRKGREGLDGRVLLERANRQAIELKGLIEGNRQLFLMVERDLRANCMTRLLCLCLVEFAALFSLVEGKDRVGIIARIYDISKEITVHRDALSKEGALYKRRRHLRFLHTLFDRLPQVGRPATALGEQERLVKMKELLSLQEVAVMQVQSGLSWLNKSLQPPGNATDEAKAAATATKGAAVDSRAAAAAYEARVTAAILAIERTVHQRRDQIITDPLLSHWLREVYNEEPRYGIMSSHRFAELVQSPLQPHSQLLEALQATPLGSGVVPWEWHVPEDIPVPEGVAFLLAREAPSGGDAVSPPTDPTHRRRRTQSEKAPRLRARKQVDANGSTPVASVSAPPSTLTAVPGVLPSVEAMHASVDATSTLPRAVTLHAASSVPSQAWSAAAGGYFEGIAASAAPRGGVSPGRTRAGQATWAASGGKVAGVSSSGKSLDSPLSQGLLPISAPSSFRGAVSSVATLPSGAFGLSMPDAAAQPPVASFAPETSWVSQPAPSALPAAPATYPPPPAFAAGPGGFGAGAGRTFHGIPVPSPSQLHATPTHPPSPRTAGAAWPPQVTREGGSGLHGARGDVHGFWASQAPGPQAVLSPSSEHTKSHYPLQTAGTQEGVEAFNWPLNVGIWGPLERAVQIPSDGFSNKPPDEAAIDAGLQQLGKLFRGTSDERPSRAAHIRGGPTAAAAPAPYTHSAAAGHTTYWPTVAAPAFDTYSAAHTAAGFEQLGKLFGGATGQTPIQPAPHRHQQQAIATPAADDAADAAADAAAGAAARAAAAEVSPASLQSGRWSR</sequence>
<dbReference type="OrthoDB" id="353150at2759"/>
<evidence type="ECO:0000256" key="2">
    <source>
        <dbReference type="SAM" id="Phobius"/>
    </source>
</evidence>
<feature type="compositionally biased region" description="Low complexity" evidence="1">
    <location>
        <begin position="437"/>
        <end position="448"/>
    </location>
</feature>
<dbReference type="EMBL" id="HG711163">
    <property type="protein sequence ID" value="CDJ48484.1"/>
    <property type="molecule type" value="Genomic_DNA"/>
</dbReference>
<dbReference type="AlphaFoldDB" id="U6LIZ3"/>
<protein>
    <submittedName>
        <fullName evidence="3">Uncharacterized protein</fullName>
    </submittedName>
</protein>
<feature type="compositionally biased region" description="Polar residues" evidence="1">
    <location>
        <begin position="880"/>
        <end position="889"/>
    </location>
</feature>
<keyword evidence="2" id="KW-0472">Membrane</keyword>
<keyword evidence="4" id="KW-1185">Reference proteome</keyword>
<feature type="region of interest" description="Disordered" evidence="1">
    <location>
        <begin position="86"/>
        <end position="109"/>
    </location>
</feature>
<feature type="region of interest" description="Disordered" evidence="1">
    <location>
        <begin position="639"/>
        <end position="704"/>
    </location>
</feature>
<reference evidence="3" key="2">
    <citation type="submission" date="2013-10" db="EMBL/GenBank/DDBJ databases">
        <authorList>
            <person name="Aslett M."/>
        </authorList>
    </citation>
    <scope>NUCLEOTIDE SEQUENCE [LARGE SCALE GENOMIC DNA]</scope>
    <source>
        <strain evidence="3">Houghton</strain>
    </source>
</reference>
<dbReference type="VEuPathDB" id="ToxoDB:EBH_0020640"/>
<feature type="compositionally biased region" description="Low complexity" evidence="1">
    <location>
        <begin position="848"/>
        <end position="875"/>
    </location>
</feature>
<evidence type="ECO:0000313" key="3">
    <source>
        <dbReference type="EMBL" id="CDJ48484.1"/>
    </source>
</evidence>
<feature type="region of interest" description="Disordered" evidence="1">
    <location>
        <begin position="830"/>
        <end position="889"/>
    </location>
</feature>
<feature type="region of interest" description="Disordered" evidence="1">
    <location>
        <begin position="765"/>
        <end position="787"/>
    </location>
</feature>
<gene>
    <name evidence="3" type="ORF">EBH_0020640</name>
</gene>
<feature type="transmembrane region" description="Helical" evidence="2">
    <location>
        <begin position="153"/>
        <end position="172"/>
    </location>
</feature>
<name>U6LIZ3_9EIME</name>
<feature type="compositionally biased region" description="Low complexity" evidence="1">
    <location>
        <begin position="778"/>
        <end position="787"/>
    </location>
</feature>
<accession>U6LIZ3</accession>
<proteinExistence type="predicted"/>
<organism evidence="3 4">
    <name type="scientific">Eimeria brunetti</name>
    <dbReference type="NCBI Taxonomy" id="51314"/>
    <lineage>
        <taxon>Eukaryota</taxon>
        <taxon>Sar</taxon>
        <taxon>Alveolata</taxon>
        <taxon>Apicomplexa</taxon>
        <taxon>Conoidasida</taxon>
        <taxon>Coccidia</taxon>
        <taxon>Eucoccidiorida</taxon>
        <taxon>Eimeriorina</taxon>
        <taxon>Eimeriidae</taxon>
        <taxon>Eimeria</taxon>
    </lineage>
</organism>
<feature type="region of interest" description="Disordered" evidence="1">
    <location>
        <begin position="398"/>
        <end position="448"/>
    </location>
</feature>
<feature type="transmembrane region" description="Helical" evidence="2">
    <location>
        <begin position="42"/>
        <end position="64"/>
    </location>
</feature>
<keyword evidence="2" id="KW-0812">Transmembrane</keyword>
<dbReference type="Proteomes" id="UP000030750">
    <property type="component" value="Unassembled WGS sequence"/>
</dbReference>
<reference evidence="3" key="1">
    <citation type="submission" date="2013-10" db="EMBL/GenBank/DDBJ databases">
        <title>Genomic analysis of the causative agents of coccidiosis in chickens.</title>
        <authorList>
            <person name="Reid A.J."/>
            <person name="Blake D."/>
            <person name="Billington K."/>
            <person name="Browne H."/>
            <person name="Dunn M."/>
            <person name="Hung S."/>
            <person name="Kawahara F."/>
            <person name="Miranda-Saavedra D."/>
            <person name="Mourier T."/>
            <person name="Nagra H."/>
            <person name="Otto T.D."/>
            <person name="Rawlings N."/>
            <person name="Sanchez A."/>
            <person name="Sanders M."/>
            <person name="Subramaniam C."/>
            <person name="Tay Y."/>
            <person name="Dear P."/>
            <person name="Doerig C."/>
            <person name="Gruber A."/>
            <person name="Parkinson J."/>
            <person name="Shirley M."/>
            <person name="Wan K.L."/>
            <person name="Berriman M."/>
            <person name="Tomley F."/>
            <person name="Pain A."/>
        </authorList>
    </citation>
    <scope>NUCLEOTIDE SEQUENCE [LARGE SCALE GENOMIC DNA]</scope>
    <source>
        <strain evidence="3">Houghton</strain>
    </source>
</reference>
<evidence type="ECO:0000313" key="4">
    <source>
        <dbReference type="Proteomes" id="UP000030750"/>
    </source>
</evidence>
<evidence type="ECO:0000256" key="1">
    <source>
        <dbReference type="SAM" id="MobiDB-lite"/>
    </source>
</evidence>